<name>U2QCX7_LEPWF</name>
<dbReference type="EMBL" id="AWVM01000012">
    <property type="protein sequence ID" value="ERK53984.1"/>
    <property type="molecule type" value="Genomic_DNA"/>
</dbReference>
<proteinExistence type="predicted"/>
<dbReference type="SUPFAM" id="SSF46785">
    <property type="entry name" value="Winged helix' DNA-binding domain"/>
    <property type="match status" value="1"/>
</dbReference>
<accession>U2QCX7</accession>
<dbReference type="Proteomes" id="UP000016626">
    <property type="component" value="Unassembled WGS sequence"/>
</dbReference>
<dbReference type="AlphaFoldDB" id="U2QCX7"/>
<dbReference type="Pfam" id="PF13412">
    <property type="entry name" value="HTH_24"/>
    <property type="match status" value="1"/>
</dbReference>
<dbReference type="InterPro" id="IPR036390">
    <property type="entry name" value="WH_DNA-bd_sf"/>
</dbReference>
<dbReference type="RefSeq" id="WP_021745597.1">
    <property type="nucleotide sequence ID" value="NZ_KI271370.1"/>
</dbReference>
<dbReference type="Gene3D" id="1.10.10.10">
    <property type="entry name" value="Winged helix-like DNA-binding domain superfamily/Winged helix DNA-binding domain"/>
    <property type="match status" value="1"/>
</dbReference>
<organism evidence="1 2">
    <name type="scientific">Leptotrichia wadei (strain F0279)</name>
    <dbReference type="NCBI Taxonomy" id="888055"/>
    <lineage>
        <taxon>Bacteria</taxon>
        <taxon>Fusobacteriati</taxon>
        <taxon>Fusobacteriota</taxon>
        <taxon>Fusobacteriia</taxon>
        <taxon>Fusobacteriales</taxon>
        <taxon>Leptotrichiaceae</taxon>
        <taxon>Leptotrichia</taxon>
    </lineage>
</organism>
<gene>
    <name evidence="1" type="ORF">HMPREF9015_00209</name>
</gene>
<evidence type="ECO:0000313" key="2">
    <source>
        <dbReference type="Proteomes" id="UP000016626"/>
    </source>
</evidence>
<evidence type="ECO:0008006" key="3">
    <source>
        <dbReference type="Google" id="ProtNLM"/>
    </source>
</evidence>
<sequence>MIRNSQKYCKMTDILTNKELRRLKILEVYFEKNNYIDNSEAQKILNVSDSTARRFLNKLVKGGILEAIGEKKGRKYRKK</sequence>
<evidence type="ECO:0000313" key="1">
    <source>
        <dbReference type="EMBL" id="ERK53984.1"/>
    </source>
</evidence>
<dbReference type="HOGENOM" id="CLU_188309_0_0_0"/>
<reference evidence="1 2" key="1">
    <citation type="submission" date="2013-06" db="EMBL/GenBank/DDBJ databases">
        <authorList>
            <person name="Weinstock G."/>
            <person name="Sodergren E."/>
            <person name="Lobos E.A."/>
            <person name="Fulton L."/>
            <person name="Fulton R."/>
            <person name="Courtney L."/>
            <person name="Fronick C."/>
            <person name="O'Laughlin M."/>
            <person name="Godfrey J."/>
            <person name="Wilson R.M."/>
            <person name="Miner T."/>
            <person name="Farmer C."/>
            <person name="Delehaunty K."/>
            <person name="Cordes M."/>
            <person name="Minx P."/>
            <person name="Tomlinson C."/>
            <person name="Chen J."/>
            <person name="Wollam A."/>
            <person name="Pepin K.H."/>
            <person name="Bhonagiri V."/>
            <person name="Zhang X."/>
            <person name="Warren W."/>
            <person name="Mitreva M."/>
            <person name="Mardis E.R."/>
            <person name="Wilson R.K."/>
        </authorList>
    </citation>
    <scope>NUCLEOTIDE SEQUENCE [LARGE SCALE GENOMIC DNA]</scope>
    <source>
        <strain evidence="1 2">F0279</strain>
    </source>
</reference>
<dbReference type="InterPro" id="IPR036388">
    <property type="entry name" value="WH-like_DNA-bd_sf"/>
</dbReference>
<protein>
    <recommendedName>
        <fullName evidence="3">Helix-turn-helix type 11 domain-containing protein</fullName>
    </recommendedName>
</protein>
<comment type="caution">
    <text evidence="1">The sequence shown here is derived from an EMBL/GenBank/DDBJ whole genome shotgun (WGS) entry which is preliminary data.</text>
</comment>
<dbReference type="PATRIC" id="fig|888055.3.peg.204"/>
<dbReference type="eggNOG" id="COG1349">
    <property type="taxonomic scope" value="Bacteria"/>
</dbReference>